<dbReference type="PRINTS" id="PR00625">
    <property type="entry name" value="JDOMAIN"/>
</dbReference>
<keyword evidence="4" id="KW-0862">Zinc</keyword>
<dbReference type="Pfam" id="PF01556">
    <property type="entry name" value="DnaJ_C"/>
    <property type="match status" value="1"/>
</dbReference>
<accession>K1QE49</accession>
<dbReference type="PROSITE" id="PS50076">
    <property type="entry name" value="DNAJ_2"/>
    <property type="match status" value="1"/>
</dbReference>
<dbReference type="InterPro" id="IPR008971">
    <property type="entry name" value="HSP40/DnaJ_pept-bd"/>
</dbReference>
<sequence length="323" mass="36468">MVKETGYYDTLGVKPTATADEIKKAYRKLALKYHPDKNPDEPEKFKMISQAYEVLSDPKKRDIYDQGGEEAIKGGGSGGDFHNPFDIFDMFFGGGGGSRRGRGPSKGKNVVHQLQVSLEDLYNGTTRKLALSKNVICDKCEGMKDGENIRFAGEGDQEPGLEAGDIIIILDEKPHEVFKRRDIDLVMSLELDLVEALCGLQRTITTLDKRTLVISTIPGEIIKPNDIKCVMNEGMPMHRNPFEKGRLIIKFDVKFPKNIQTERIPSLEKILPTRKEPIIPDGAEEHDLVEFNQEEYQQQRRREAYEDDDEDMPGGQRVQCASH</sequence>
<dbReference type="InParanoid" id="K1QE49"/>
<keyword evidence="2" id="KW-0677">Repeat</keyword>
<evidence type="ECO:0000256" key="4">
    <source>
        <dbReference type="ARBA" id="ARBA00022833"/>
    </source>
</evidence>
<dbReference type="FunCoup" id="K1QE49">
    <property type="interactions" value="1352"/>
</dbReference>
<name>K1QE49_MAGGI</name>
<keyword evidence="3" id="KW-0863">Zinc-finger</keyword>
<proteinExistence type="predicted"/>
<dbReference type="Gene3D" id="1.10.287.110">
    <property type="entry name" value="DnaJ domain"/>
    <property type="match status" value="1"/>
</dbReference>
<dbReference type="CDD" id="cd06257">
    <property type="entry name" value="DnaJ"/>
    <property type="match status" value="1"/>
</dbReference>
<dbReference type="FunFam" id="2.60.260.20:FF:000003">
    <property type="entry name" value="DnaJ subfamily A member 2"/>
    <property type="match status" value="1"/>
</dbReference>
<dbReference type="InterPro" id="IPR044713">
    <property type="entry name" value="DNJA1/2-like"/>
</dbReference>
<evidence type="ECO:0000313" key="6">
    <source>
        <dbReference type="EMBL" id="EKC32228.1"/>
    </source>
</evidence>
<keyword evidence="1" id="KW-0479">Metal-binding</keyword>
<dbReference type="GO" id="GO:0008270">
    <property type="term" value="F:zinc ion binding"/>
    <property type="evidence" value="ECO:0007669"/>
    <property type="project" value="UniProtKB-KW"/>
</dbReference>
<dbReference type="PROSITE" id="PS00636">
    <property type="entry name" value="DNAJ_1"/>
    <property type="match status" value="1"/>
</dbReference>
<dbReference type="GO" id="GO:0051082">
    <property type="term" value="F:unfolded protein binding"/>
    <property type="evidence" value="ECO:0007669"/>
    <property type="project" value="InterPro"/>
</dbReference>
<dbReference type="AlphaFoldDB" id="K1QE49"/>
<dbReference type="HOGENOM" id="CLU_017633_10_4_1"/>
<dbReference type="GO" id="GO:0006457">
    <property type="term" value="P:protein folding"/>
    <property type="evidence" value="ECO:0007669"/>
    <property type="project" value="InterPro"/>
</dbReference>
<protein>
    <submittedName>
        <fullName evidence="6">DnaJ-like protein subfamily A member 1</fullName>
    </submittedName>
</protein>
<dbReference type="FunFam" id="1.10.287.110:FF:000014">
    <property type="entry name" value="dnaJ homolog subfamily A member 1"/>
    <property type="match status" value="1"/>
</dbReference>
<dbReference type="Gene3D" id="2.60.260.20">
    <property type="entry name" value="Urease metallochaperone UreE, N-terminal domain"/>
    <property type="match status" value="2"/>
</dbReference>
<dbReference type="InterPro" id="IPR018253">
    <property type="entry name" value="DnaJ_domain_CS"/>
</dbReference>
<evidence type="ECO:0000256" key="2">
    <source>
        <dbReference type="ARBA" id="ARBA00022737"/>
    </source>
</evidence>
<dbReference type="SMART" id="SM00271">
    <property type="entry name" value="DnaJ"/>
    <property type="match status" value="1"/>
</dbReference>
<dbReference type="InterPro" id="IPR036869">
    <property type="entry name" value="J_dom_sf"/>
</dbReference>
<evidence type="ECO:0000256" key="5">
    <source>
        <dbReference type="SAM" id="MobiDB-lite"/>
    </source>
</evidence>
<dbReference type="GO" id="GO:0030544">
    <property type="term" value="F:Hsp70 protein binding"/>
    <property type="evidence" value="ECO:0007669"/>
    <property type="project" value="InterPro"/>
</dbReference>
<organism evidence="6">
    <name type="scientific">Magallana gigas</name>
    <name type="common">Pacific oyster</name>
    <name type="synonym">Crassostrea gigas</name>
    <dbReference type="NCBI Taxonomy" id="29159"/>
    <lineage>
        <taxon>Eukaryota</taxon>
        <taxon>Metazoa</taxon>
        <taxon>Spiralia</taxon>
        <taxon>Lophotrochozoa</taxon>
        <taxon>Mollusca</taxon>
        <taxon>Bivalvia</taxon>
        <taxon>Autobranchia</taxon>
        <taxon>Pteriomorphia</taxon>
        <taxon>Ostreida</taxon>
        <taxon>Ostreoidea</taxon>
        <taxon>Ostreidae</taxon>
        <taxon>Magallana</taxon>
    </lineage>
</organism>
<dbReference type="EMBL" id="JH818863">
    <property type="protein sequence ID" value="EKC32228.1"/>
    <property type="molecule type" value="Genomic_DNA"/>
</dbReference>
<dbReference type="InterPro" id="IPR001623">
    <property type="entry name" value="DnaJ_domain"/>
</dbReference>
<dbReference type="SUPFAM" id="SSF46565">
    <property type="entry name" value="Chaperone J-domain"/>
    <property type="match status" value="1"/>
</dbReference>
<evidence type="ECO:0000256" key="3">
    <source>
        <dbReference type="ARBA" id="ARBA00022771"/>
    </source>
</evidence>
<feature type="region of interest" description="Disordered" evidence="5">
    <location>
        <begin position="281"/>
        <end position="323"/>
    </location>
</feature>
<dbReference type="PANTHER" id="PTHR43888">
    <property type="entry name" value="DNAJ-LIKE-2, ISOFORM A-RELATED"/>
    <property type="match status" value="1"/>
</dbReference>
<dbReference type="InterPro" id="IPR002939">
    <property type="entry name" value="DnaJ_C"/>
</dbReference>
<dbReference type="CDD" id="cd10747">
    <property type="entry name" value="DnaJ_C"/>
    <property type="match status" value="1"/>
</dbReference>
<gene>
    <name evidence="6" type="ORF">CGI_10026214</name>
</gene>
<dbReference type="SUPFAM" id="SSF49493">
    <property type="entry name" value="HSP40/DnaJ peptide-binding domain"/>
    <property type="match status" value="2"/>
</dbReference>
<evidence type="ECO:0000256" key="1">
    <source>
        <dbReference type="ARBA" id="ARBA00022723"/>
    </source>
</evidence>
<dbReference type="Pfam" id="PF00226">
    <property type="entry name" value="DnaJ"/>
    <property type="match status" value="1"/>
</dbReference>
<reference evidence="6" key="1">
    <citation type="journal article" date="2012" name="Nature">
        <title>The oyster genome reveals stress adaptation and complexity of shell formation.</title>
        <authorList>
            <person name="Zhang G."/>
            <person name="Fang X."/>
            <person name="Guo X."/>
            <person name="Li L."/>
            <person name="Luo R."/>
            <person name="Xu F."/>
            <person name="Yang P."/>
            <person name="Zhang L."/>
            <person name="Wang X."/>
            <person name="Qi H."/>
            <person name="Xiong Z."/>
            <person name="Que H."/>
            <person name="Xie Y."/>
            <person name="Holland P.W."/>
            <person name="Paps J."/>
            <person name="Zhu Y."/>
            <person name="Wu F."/>
            <person name="Chen Y."/>
            <person name="Wang J."/>
            <person name="Peng C."/>
            <person name="Meng J."/>
            <person name="Yang L."/>
            <person name="Liu J."/>
            <person name="Wen B."/>
            <person name="Zhang N."/>
            <person name="Huang Z."/>
            <person name="Zhu Q."/>
            <person name="Feng Y."/>
            <person name="Mount A."/>
            <person name="Hedgecock D."/>
            <person name="Xu Z."/>
            <person name="Liu Y."/>
            <person name="Domazet-Loso T."/>
            <person name="Du Y."/>
            <person name="Sun X."/>
            <person name="Zhang S."/>
            <person name="Liu B."/>
            <person name="Cheng P."/>
            <person name="Jiang X."/>
            <person name="Li J."/>
            <person name="Fan D."/>
            <person name="Wang W."/>
            <person name="Fu W."/>
            <person name="Wang T."/>
            <person name="Wang B."/>
            <person name="Zhang J."/>
            <person name="Peng Z."/>
            <person name="Li Y."/>
            <person name="Li N."/>
            <person name="Wang J."/>
            <person name="Chen M."/>
            <person name="He Y."/>
            <person name="Tan F."/>
            <person name="Song X."/>
            <person name="Zheng Q."/>
            <person name="Huang R."/>
            <person name="Yang H."/>
            <person name="Du X."/>
            <person name="Chen L."/>
            <person name="Yang M."/>
            <person name="Gaffney P.M."/>
            <person name="Wang S."/>
            <person name="Luo L."/>
            <person name="She Z."/>
            <person name="Ming Y."/>
            <person name="Huang W."/>
            <person name="Zhang S."/>
            <person name="Huang B."/>
            <person name="Zhang Y."/>
            <person name="Qu T."/>
            <person name="Ni P."/>
            <person name="Miao G."/>
            <person name="Wang J."/>
            <person name="Wang Q."/>
            <person name="Steinberg C.E."/>
            <person name="Wang H."/>
            <person name="Li N."/>
            <person name="Qian L."/>
            <person name="Zhang G."/>
            <person name="Li Y."/>
            <person name="Yang H."/>
            <person name="Liu X."/>
            <person name="Wang J."/>
            <person name="Yin Y."/>
            <person name="Wang J."/>
        </authorList>
    </citation>
    <scope>NUCLEOTIDE SEQUENCE [LARGE SCALE GENOMIC DNA]</scope>
    <source>
        <strain evidence="6">05x7-T-G4-1.051#20</strain>
    </source>
</reference>